<evidence type="ECO:0000256" key="5">
    <source>
        <dbReference type="ARBA" id="ARBA00023136"/>
    </source>
</evidence>
<reference evidence="9 10" key="1">
    <citation type="submission" date="2021-03" db="EMBL/GenBank/DDBJ databases">
        <title>Sequencing the genomes of 1000 actinobacteria strains.</title>
        <authorList>
            <person name="Klenk H.-P."/>
        </authorList>
    </citation>
    <scope>NUCLEOTIDE SEQUENCE [LARGE SCALE GENOMIC DNA]</scope>
    <source>
        <strain evidence="9 10">DSM 16005</strain>
    </source>
</reference>
<feature type="region of interest" description="Disordered" evidence="6">
    <location>
        <begin position="136"/>
        <end position="155"/>
    </location>
</feature>
<keyword evidence="3" id="KW-0732">Signal</keyword>
<keyword evidence="5 7" id="KW-0472">Membrane</keyword>
<comment type="subcellular location">
    <subcellularLocation>
        <location evidence="1">Membrane</location>
        <topology evidence="1">Multi-pass membrane protein</topology>
    </subcellularLocation>
</comment>
<evidence type="ECO:0000313" key="9">
    <source>
        <dbReference type="EMBL" id="MBP2412272.1"/>
    </source>
</evidence>
<comment type="caution">
    <text evidence="9">The sequence shown here is derived from an EMBL/GenBank/DDBJ whole genome shotgun (WGS) entry which is preliminary data.</text>
</comment>
<evidence type="ECO:0000256" key="7">
    <source>
        <dbReference type="SAM" id="Phobius"/>
    </source>
</evidence>
<feature type="domain" description="TM2" evidence="8">
    <location>
        <begin position="25"/>
        <end position="73"/>
    </location>
</feature>
<protein>
    <submittedName>
        <fullName evidence="9">TM2 domain-containing membrane protein YozV</fullName>
    </submittedName>
</protein>
<evidence type="ECO:0000259" key="8">
    <source>
        <dbReference type="Pfam" id="PF05154"/>
    </source>
</evidence>
<feature type="transmembrane region" description="Helical" evidence="7">
    <location>
        <begin position="55"/>
        <end position="76"/>
    </location>
</feature>
<evidence type="ECO:0000256" key="3">
    <source>
        <dbReference type="ARBA" id="ARBA00022729"/>
    </source>
</evidence>
<dbReference type="InterPro" id="IPR007829">
    <property type="entry name" value="TM2"/>
</dbReference>
<organism evidence="9 10">
    <name type="scientific">Arthrobacter stackebrandtii</name>
    <dbReference type="NCBI Taxonomy" id="272161"/>
    <lineage>
        <taxon>Bacteria</taxon>
        <taxon>Bacillati</taxon>
        <taxon>Actinomycetota</taxon>
        <taxon>Actinomycetes</taxon>
        <taxon>Micrococcales</taxon>
        <taxon>Micrococcaceae</taxon>
        <taxon>Arthrobacter</taxon>
    </lineage>
</organism>
<evidence type="ECO:0000256" key="1">
    <source>
        <dbReference type="ARBA" id="ARBA00004141"/>
    </source>
</evidence>
<dbReference type="Gene3D" id="2.60.40.1240">
    <property type="match status" value="1"/>
</dbReference>
<gene>
    <name evidence="9" type="ORF">JOF48_001071</name>
</gene>
<evidence type="ECO:0000256" key="2">
    <source>
        <dbReference type="ARBA" id="ARBA00022692"/>
    </source>
</evidence>
<feature type="transmembrane region" description="Helical" evidence="7">
    <location>
        <begin position="28"/>
        <end position="48"/>
    </location>
</feature>
<evidence type="ECO:0000313" key="10">
    <source>
        <dbReference type="Proteomes" id="UP000711614"/>
    </source>
</evidence>
<dbReference type="Pfam" id="PF05154">
    <property type="entry name" value="TM2"/>
    <property type="match status" value="1"/>
</dbReference>
<dbReference type="InterPro" id="IPR050932">
    <property type="entry name" value="TM2D1-3-like"/>
</dbReference>
<dbReference type="PANTHER" id="PTHR21016:SF25">
    <property type="entry name" value="TM2 DOMAIN-CONTAINING PROTEIN DDB_G0277895-RELATED"/>
    <property type="match status" value="1"/>
</dbReference>
<evidence type="ECO:0000256" key="6">
    <source>
        <dbReference type="SAM" id="MobiDB-lite"/>
    </source>
</evidence>
<dbReference type="RefSeq" id="WP_245346411.1">
    <property type="nucleotide sequence ID" value="NZ_JAGIOI010000001.1"/>
</dbReference>
<accession>A0ABS4YV34</accession>
<proteinExistence type="predicted"/>
<keyword evidence="2 7" id="KW-0812">Transmembrane</keyword>
<dbReference type="Proteomes" id="UP000711614">
    <property type="component" value="Unassembled WGS sequence"/>
</dbReference>
<feature type="transmembrane region" description="Helical" evidence="7">
    <location>
        <begin position="96"/>
        <end position="117"/>
    </location>
</feature>
<feature type="compositionally biased region" description="Basic and acidic residues" evidence="6">
    <location>
        <begin position="140"/>
        <end position="152"/>
    </location>
</feature>
<keyword evidence="10" id="KW-1185">Reference proteome</keyword>
<evidence type="ECO:0000256" key="4">
    <source>
        <dbReference type="ARBA" id="ARBA00022989"/>
    </source>
</evidence>
<dbReference type="PANTHER" id="PTHR21016">
    <property type="entry name" value="BETA-AMYLOID BINDING PROTEIN-RELATED"/>
    <property type="match status" value="1"/>
</dbReference>
<name>A0ABS4YV34_9MICC</name>
<sequence>MTHNIYKDAQPMPPSNLPMTESAGSKSFVTTWLLSLFLGVFGVDRFYLGKMGTGILKLVTLGGAGVWMLVDLVITLAGKQTDKQGRPLAGYAKHKVVAWIVTAVLLVIGSVSGGAGAGGSSDSVADKPAAVAPVAAPADPVDKAEAPAEKAEAPTAAEPAVGVPFMVDLKNGNVAKITILSTVRTDVVSTNVLATDAKNGGYLLLDVLWETESGTTSSNPLYFTAKDADGREGDFAFFADDLLPSGDVVAGDKSRGFVAFDIAPGPVTVGVTDQLLQQVARVQIPG</sequence>
<dbReference type="EMBL" id="JAGIOI010000001">
    <property type="protein sequence ID" value="MBP2412272.1"/>
    <property type="molecule type" value="Genomic_DNA"/>
</dbReference>
<dbReference type="InterPro" id="IPR029050">
    <property type="entry name" value="Immunoprotect_excell_Ig-like"/>
</dbReference>
<keyword evidence="4 7" id="KW-1133">Transmembrane helix</keyword>